<keyword evidence="3" id="KW-1185">Reference proteome</keyword>
<organism evidence="2 3">
    <name type="scientific">Gordonia sesuvii</name>
    <dbReference type="NCBI Taxonomy" id="3116777"/>
    <lineage>
        <taxon>Bacteria</taxon>
        <taxon>Bacillati</taxon>
        <taxon>Actinomycetota</taxon>
        <taxon>Actinomycetes</taxon>
        <taxon>Mycobacteriales</taxon>
        <taxon>Gordoniaceae</taxon>
        <taxon>Gordonia</taxon>
    </lineage>
</organism>
<evidence type="ECO:0000313" key="2">
    <source>
        <dbReference type="EMBL" id="MEE3850159.1"/>
    </source>
</evidence>
<dbReference type="EMBL" id="JAZDUF010000002">
    <property type="protein sequence ID" value="MEE3850159.1"/>
    <property type="molecule type" value="Genomic_DNA"/>
</dbReference>
<reference evidence="2 3" key="1">
    <citation type="submission" date="2024-01" db="EMBL/GenBank/DDBJ databases">
        <title>Draft genome sequence of Gordonia sp. LSe1-13.</title>
        <authorList>
            <person name="Suphannarot A."/>
            <person name="Mingma R."/>
        </authorList>
    </citation>
    <scope>NUCLEOTIDE SEQUENCE [LARGE SCALE GENOMIC DNA]</scope>
    <source>
        <strain evidence="2 3">LSe1-13</strain>
    </source>
</reference>
<dbReference type="SUPFAM" id="SSF103088">
    <property type="entry name" value="OmpA-like"/>
    <property type="match status" value="1"/>
</dbReference>
<proteinExistence type="predicted"/>
<name>A0ABU7MAM8_9ACTN</name>
<sequence length="494" mass="52021">MPRPAEVSVRPRNCPNRHQSCPIERTFGLGTRVGGGDAGAWPPADRPPAPASSPTDHETEAEIGMDAPEFDHLEHPKRAPVVAHPANEFEAESSSSSLSGLINQPIRPVSKVGAREPTGEGRSPGLSGALSGGDGATRAGLIAQLQRSVGNHGVEGVVQSLGPARVRPARPNASAATPWVPTIQRKIQWGTGSSFVEFQASSSITDQSRLDNTSVADLMAGNAPSATVTIKFAEAGGVSTFSTKPGATGRVRLAVFTNWLRANRYIDTAALNESGDNRYSAAFDYTVDDKGIIHFSQPTPEQTGAGGGATVTMSPTTSDGMLKGFVQITAAVSTGDTVTHGLSAAPAGFGPSSSITYTSADLVVRTWKVNVNVVKDVKPYQMEPDPKFMVNSAAIADERALVTWFKSLPTEVQAAVRSGARKMTIDGFASTTAGDKHNSRLSYDRAMTAKKILEIYTGEAAKIVISGRGRYDATAVGETESERRVEIRVLPPDG</sequence>
<feature type="region of interest" description="Disordered" evidence="1">
    <location>
        <begin position="110"/>
        <end position="133"/>
    </location>
</feature>
<evidence type="ECO:0008006" key="4">
    <source>
        <dbReference type="Google" id="ProtNLM"/>
    </source>
</evidence>
<protein>
    <recommendedName>
        <fullName evidence="4">OmpA family protein</fullName>
    </recommendedName>
</protein>
<accession>A0ABU7MAM8</accession>
<dbReference type="Proteomes" id="UP001347146">
    <property type="component" value="Unassembled WGS sequence"/>
</dbReference>
<dbReference type="Gene3D" id="3.30.1330.60">
    <property type="entry name" value="OmpA-like domain"/>
    <property type="match status" value="1"/>
</dbReference>
<comment type="caution">
    <text evidence="2">The sequence shown here is derived from an EMBL/GenBank/DDBJ whole genome shotgun (WGS) entry which is preliminary data.</text>
</comment>
<dbReference type="InterPro" id="IPR036737">
    <property type="entry name" value="OmpA-like_sf"/>
</dbReference>
<feature type="region of interest" description="Disordered" evidence="1">
    <location>
        <begin position="1"/>
        <end position="60"/>
    </location>
</feature>
<evidence type="ECO:0000256" key="1">
    <source>
        <dbReference type="SAM" id="MobiDB-lite"/>
    </source>
</evidence>
<gene>
    <name evidence="2" type="ORF">VZC37_07425</name>
</gene>
<evidence type="ECO:0000313" key="3">
    <source>
        <dbReference type="Proteomes" id="UP001347146"/>
    </source>
</evidence>